<protein>
    <submittedName>
        <fullName evidence="2">TIGR02710 family CRISPR-associated protein</fullName>
    </submittedName>
</protein>
<comment type="caution">
    <text evidence="2">The sequence shown here is derived from an EMBL/GenBank/DDBJ whole genome shotgun (WGS) entry which is preliminary data.</text>
</comment>
<dbReference type="AlphaFoldDB" id="A0A430R2Q4"/>
<evidence type="ECO:0000313" key="2">
    <source>
        <dbReference type="EMBL" id="RTH01690.1"/>
    </source>
</evidence>
<gene>
    <name evidence="2" type="ORF">CSW45_09540</name>
</gene>
<accession>A0A430R2Q4</accession>
<sequence>MQDLATLWEEYKQAVRAGGDAVGLYRERVWPALLERWRQEPPVHPSPQEFAVSIHTLGTSPEATVLAILGTRAREVYVLHTDLTRAHVPRLREETGKEIYPLEVGKSDVAAIYRHVRDLLERFPDVPVALDLTSGTKAMSAGLAAAGFFFQRFYPEVRVVYVDNDDYDPELRRPRAGTERLIILPNPHQVLADVDALFAREFYERGEYAKAADLFGAMVQKTLERRFEVFGLLAGMYQAWYALDFAEAVRKGEALLGRLEADALRQHPLNNRRGILEGQLSLLRAARDFLVGQDLGNTLGVLGVVETLLRLSERSEKTSLVLAALYAYRALELLLQERLFLHGRRADSPALTPPEEGALRQELARLLRVHEEAVRLGAKLGLLDLVAFLRILGDPVLASQKVEALQGLAGVLKARNDALLIHGFAVPSEKELKQIRNLLQPLLADLRERAGLRVSLHPVALGSTF</sequence>
<evidence type="ECO:0000313" key="3">
    <source>
        <dbReference type="Proteomes" id="UP000286910"/>
    </source>
</evidence>
<dbReference type="RefSeq" id="WP_126178325.1">
    <property type="nucleotide sequence ID" value="NZ_PELN01000349.1"/>
</dbReference>
<dbReference type="Pfam" id="PF09670">
    <property type="entry name" value="Cas_Cas02710"/>
    <property type="match status" value="1"/>
</dbReference>
<evidence type="ECO:0000259" key="1">
    <source>
        <dbReference type="Pfam" id="PF22205"/>
    </source>
</evidence>
<dbReference type="InterPro" id="IPR011335">
    <property type="entry name" value="Restrct_endonuc-II-like"/>
</dbReference>
<dbReference type="Pfam" id="PF22205">
    <property type="entry name" value="Csm6_6H"/>
    <property type="match status" value="1"/>
</dbReference>
<dbReference type="Proteomes" id="UP000286910">
    <property type="component" value="Unassembled WGS sequence"/>
</dbReference>
<dbReference type="NCBIfam" id="TIGR02710">
    <property type="entry name" value="TIGR02710 family CRISPR-associated CARF protein"/>
    <property type="match status" value="1"/>
</dbReference>
<dbReference type="EMBL" id="PELR01000344">
    <property type="protein sequence ID" value="RTH01690.1"/>
    <property type="molecule type" value="Genomic_DNA"/>
</dbReference>
<name>A0A430R2Q4_THESC</name>
<dbReference type="SUPFAM" id="SSF52980">
    <property type="entry name" value="Restriction endonuclease-like"/>
    <property type="match status" value="1"/>
</dbReference>
<proteinExistence type="predicted"/>
<organism evidence="2 3">
    <name type="scientific">Thermus scotoductus</name>
    <dbReference type="NCBI Taxonomy" id="37636"/>
    <lineage>
        <taxon>Bacteria</taxon>
        <taxon>Thermotogati</taxon>
        <taxon>Deinococcota</taxon>
        <taxon>Deinococci</taxon>
        <taxon>Thermales</taxon>
        <taxon>Thermaceae</taxon>
        <taxon>Thermus</taxon>
    </lineage>
</organism>
<dbReference type="InterPro" id="IPR054008">
    <property type="entry name" value="Csm6_6H"/>
</dbReference>
<dbReference type="InterPro" id="IPR014082">
    <property type="entry name" value="CRISPR-assoc_prot_Cas02710"/>
</dbReference>
<reference evidence="2 3" key="1">
    <citation type="journal article" date="2019" name="Extremophiles">
        <title>Biogeography of thermophiles and predominance of Thermus scotoductus in domestic water heaters.</title>
        <authorList>
            <person name="Wilpiszeski R.L."/>
            <person name="Zhang Z."/>
            <person name="House C.H."/>
        </authorList>
    </citation>
    <scope>NUCLEOTIDE SEQUENCE [LARGE SCALE GENOMIC DNA]</scope>
    <source>
        <strain evidence="2 3">32_S32</strain>
    </source>
</reference>
<feature type="domain" description="Csm6 6H" evidence="1">
    <location>
        <begin position="191"/>
        <end position="283"/>
    </location>
</feature>